<dbReference type="AlphaFoldDB" id="A0AA88A6N5"/>
<evidence type="ECO:0000256" key="1">
    <source>
        <dbReference type="SAM" id="MobiDB-lite"/>
    </source>
</evidence>
<evidence type="ECO:0000313" key="3">
    <source>
        <dbReference type="Proteomes" id="UP001187192"/>
    </source>
</evidence>
<name>A0AA88A6N5_FICCA</name>
<accession>A0AA88A6N5</accession>
<dbReference type="EMBL" id="BTGU01000025">
    <property type="protein sequence ID" value="GMN47477.1"/>
    <property type="molecule type" value="Genomic_DNA"/>
</dbReference>
<evidence type="ECO:0000313" key="2">
    <source>
        <dbReference type="EMBL" id="GMN47477.1"/>
    </source>
</evidence>
<feature type="compositionally biased region" description="Polar residues" evidence="1">
    <location>
        <begin position="166"/>
        <end position="178"/>
    </location>
</feature>
<proteinExistence type="predicted"/>
<sequence>MDFFRCDVRNEMRPALFIGEGPALNVGTNSQATFQFPALPPISEIQISNCRPASSPVTDRHVAACRGVENSRPAYDTQRSTWSRTADHETRSSVTLRVPRAHLGQKLSRDAGGLMLISISAPTTTYVIHHFPSHLMSDPSSADHTPFTDGLIGARASPSCRSAPSTRVSRLADQNTRRAPSHQCISEAKGPRSPCPTCHTLPDTSPINGRLRLPTPAARHIATRRHLPWQWLSLLTPAAVALAPPRPVAWRHGRPTRVQVQSHVTHLGYSVADPAGSPRAPEPAKGPYK</sequence>
<protein>
    <submittedName>
        <fullName evidence="2">Uncharacterized protein</fullName>
    </submittedName>
</protein>
<feature type="region of interest" description="Disordered" evidence="1">
    <location>
        <begin position="155"/>
        <end position="199"/>
    </location>
</feature>
<comment type="caution">
    <text evidence="2">The sequence shown here is derived from an EMBL/GenBank/DDBJ whole genome shotgun (WGS) entry which is preliminary data.</text>
</comment>
<feature type="region of interest" description="Disordered" evidence="1">
    <location>
        <begin position="269"/>
        <end position="289"/>
    </location>
</feature>
<gene>
    <name evidence="2" type="ORF">TIFTF001_016659</name>
</gene>
<dbReference type="Proteomes" id="UP001187192">
    <property type="component" value="Unassembled WGS sequence"/>
</dbReference>
<organism evidence="2 3">
    <name type="scientific">Ficus carica</name>
    <name type="common">Common fig</name>
    <dbReference type="NCBI Taxonomy" id="3494"/>
    <lineage>
        <taxon>Eukaryota</taxon>
        <taxon>Viridiplantae</taxon>
        <taxon>Streptophyta</taxon>
        <taxon>Embryophyta</taxon>
        <taxon>Tracheophyta</taxon>
        <taxon>Spermatophyta</taxon>
        <taxon>Magnoliopsida</taxon>
        <taxon>eudicotyledons</taxon>
        <taxon>Gunneridae</taxon>
        <taxon>Pentapetalae</taxon>
        <taxon>rosids</taxon>
        <taxon>fabids</taxon>
        <taxon>Rosales</taxon>
        <taxon>Moraceae</taxon>
        <taxon>Ficeae</taxon>
        <taxon>Ficus</taxon>
    </lineage>
</organism>
<keyword evidence="3" id="KW-1185">Reference proteome</keyword>
<feature type="compositionally biased region" description="Low complexity" evidence="1">
    <location>
        <begin position="155"/>
        <end position="165"/>
    </location>
</feature>
<reference evidence="2" key="1">
    <citation type="submission" date="2023-07" db="EMBL/GenBank/DDBJ databases">
        <title>draft genome sequence of fig (Ficus carica).</title>
        <authorList>
            <person name="Takahashi T."/>
            <person name="Nishimura K."/>
        </authorList>
    </citation>
    <scope>NUCLEOTIDE SEQUENCE</scope>
</reference>